<feature type="coiled-coil region" evidence="1">
    <location>
        <begin position="123"/>
        <end position="171"/>
    </location>
</feature>
<dbReference type="Proteomes" id="UP000625316">
    <property type="component" value="Unassembled WGS sequence"/>
</dbReference>
<organism evidence="2 3">
    <name type="scientific">Romeriopsis navalis LEGE 11480</name>
    <dbReference type="NCBI Taxonomy" id="2777977"/>
    <lineage>
        <taxon>Bacteria</taxon>
        <taxon>Bacillati</taxon>
        <taxon>Cyanobacteriota</taxon>
        <taxon>Cyanophyceae</taxon>
        <taxon>Leptolyngbyales</taxon>
        <taxon>Leptolyngbyaceae</taxon>
        <taxon>Romeriopsis</taxon>
        <taxon>Romeriopsis navalis</taxon>
    </lineage>
</organism>
<name>A0A928Z515_9CYAN</name>
<dbReference type="EMBL" id="JADEXQ010000161">
    <property type="protein sequence ID" value="MBE9033196.1"/>
    <property type="molecule type" value="Genomic_DNA"/>
</dbReference>
<evidence type="ECO:0000313" key="3">
    <source>
        <dbReference type="Proteomes" id="UP000625316"/>
    </source>
</evidence>
<keyword evidence="1" id="KW-0175">Coiled coil</keyword>
<protein>
    <submittedName>
        <fullName evidence="2">Uncharacterized protein</fullName>
    </submittedName>
</protein>
<proteinExistence type="predicted"/>
<comment type="caution">
    <text evidence="2">The sequence shown here is derived from an EMBL/GenBank/DDBJ whole genome shotgun (WGS) entry which is preliminary data.</text>
</comment>
<dbReference type="AlphaFoldDB" id="A0A928Z515"/>
<dbReference type="RefSeq" id="WP_264328005.1">
    <property type="nucleotide sequence ID" value="NZ_JADEXQ010000161.1"/>
</dbReference>
<reference evidence="2" key="1">
    <citation type="submission" date="2020-10" db="EMBL/GenBank/DDBJ databases">
        <authorList>
            <person name="Castelo-Branco R."/>
            <person name="Eusebio N."/>
            <person name="Adriana R."/>
            <person name="Vieira A."/>
            <person name="Brugerolle De Fraissinette N."/>
            <person name="Rezende De Castro R."/>
            <person name="Schneider M.P."/>
            <person name="Vasconcelos V."/>
            <person name="Leao P.N."/>
        </authorList>
    </citation>
    <scope>NUCLEOTIDE SEQUENCE</scope>
    <source>
        <strain evidence="2">LEGE 11480</strain>
    </source>
</reference>
<feature type="coiled-coil region" evidence="1">
    <location>
        <begin position="21"/>
        <end position="59"/>
    </location>
</feature>
<sequence>MNQPDLNPEVTKVDGAIVAELIAARQMLRQQTDRVRNLEEALEETVISLEEAKSRVAEQEYFEAHLASTEETANVQQQAILQLKHQLTQKTHQLSQKDMAFNQLLQARKSAEQRDQAYLEAEIAKQRQTQVLLQQACQELEQDREVQQERIQELEQQTAQMQEEILKQAQQSREYQTAIQHLKDYHLHLQAQITELYQAIDSSGIELPLEVQELLMNLQDPIGSQQRGIQPYQDLSVDLPSFLKRWQRRDDGLPSV</sequence>
<gene>
    <name evidence="2" type="ORF">IQ266_26015</name>
</gene>
<evidence type="ECO:0000313" key="2">
    <source>
        <dbReference type="EMBL" id="MBE9033196.1"/>
    </source>
</evidence>
<evidence type="ECO:0000256" key="1">
    <source>
        <dbReference type="SAM" id="Coils"/>
    </source>
</evidence>
<accession>A0A928Z515</accession>
<keyword evidence="3" id="KW-1185">Reference proteome</keyword>